<evidence type="ECO:0000313" key="2">
    <source>
        <dbReference type="EMBL" id="KAK7076083.1"/>
    </source>
</evidence>
<accession>A0AAN8X7V0</accession>
<gene>
    <name evidence="2" type="ORF">SK128_008027</name>
</gene>
<feature type="compositionally biased region" description="Basic and acidic residues" evidence="1">
    <location>
        <begin position="40"/>
        <end position="76"/>
    </location>
</feature>
<dbReference type="Proteomes" id="UP001381693">
    <property type="component" value="Unassembled WGS sequence"/>
</dbReference>
<feature type="non-terminal residue" evidence="2">
    <location>
        <position position="91"/>
    </location>
</feature>
<feature type="compositionally biased region" description="Basic and acidic residues" evidence="1">
    <location>
        <begin position="10"/>
        <end position="19"/>
    </location>
</feature>
<organism evidence="2 3">
    <name type="scientific">Halocaridina rubra</name>
    <name type="common">Hawaiian red shrimp</name>
    <dbReference type="NCBI Taxonomy" id="373956"/>
    <lineage>
        <taxon>Eukaryota</taxon>
        <taxon>Metazoa</taxon>
        <taxon>Ecdysozoa</taxon>
        <taxon>Arthropoda</taxon>
        <taxon>Crustacea</taxon>
        <taxon>Multicrustacea</taxon>
        <taxon>Malacostraca</taxon>
        <taxon>Eumalacostraca</taxon>
        <taxon>Eucarida</taxon>
        <taxon>Decapoda</taxon>
        <taxon>Pleocyemata</taxon>
        <taxon>Caridea</taxon>
        <taxon>Atyoidea</taxon>
        <taxon>Atyidae</taxon>
        <taxon>Halocaridina</taxon>
    </lineage>
</organism>
<dbReference type="AlphaFoldDB" id="A0AAN8X7V0"/>
<proteinExistence type="predicted"/>
<reference evidence="2 3" key="1">
    <citation type="submission" date="2023-11" db="EMBL/GenBank/DDBJ databases">
        <title>Halocaridina rubra genome assembly.</title>
        <authorList>
            <person name="Smith C."/>
        </authorList>
    </citation>
    <scope>NUCLEOTIDE SEQUENCE [LARGE SCALE GENOMIC DNA]</scope>
    <source>
        <strain evidence="2">EP-1</strain>
        <tissue evidence="2">Whole</tissue>
    </source>
</reference>
<evidence type="ECO:0000256" key="1">
    <source>
        <dbReference type="SAM" id="MobiDB-lite"/>
    </source>
</evidence>
<comment type="caution">
    <text evidence="2">The sequence shown here is derived from an EMBL/GenBank/DDBJ whole genome shotgun (WGS) entry which is preliminary data.</text>
</comment>
<keyword evidence="3" id="KW-1185">Reference proteome</keyword>
<evidence type="ECO:0008006" key="4">
    <source>
        <dbReference type="Google" id="ProtNLM"/>
    </source>
</evidence>
<feature type="region of interest" description="Disordered" evidence="1">
    <location>
        <begin position="1"/>
        <end position="20"/>
    </location>
</feature>
<sequence length="91" mass="10949">MNLHKRANHRKEEEEEPRKMNYSLALKEAQVKVVLAKHGPKNERQREENERHRRHDFARAKFERDNDDSQRNKESKSFTLLAFVLTTSTNF</sequence>
<dbReference type="EMBL" id="JAXCGZ010009868">
    <property type="protein sequence ID" value="KAK7076083.1"/>
    <property type="molecule type" value="Genomic_DNA"/>
</dbReference>
<feature type="region of interest" description="Disordered" evidence="1">
    <location>
        <begin position="37"/>
        <end position="76"/>
    </location>
</feature>
<name>A0AAN8X7V0_HALRR</name>
<evidence type="ECO:0000313" key="3">
    <source>
        <dbReference type="Proteomes" id="UP001381693"/>
    </source>
</evidence>
<protein>
    <recommendedName>
        <fullName evidence="4">IBB domain-containing protein</fullName>
    </recommendedName>
</protein>